<sequence>MCFHFSLIPGMLGRKKSSLVVSIFLLIMVLLPRVFSQIQLGSRLSVEAKNRWVSPNGDFAIEFFDHLNEYGIGIRISSGLIPVEKQPVVWVAGADLRVGDKSYFELNKNGELVLFDSMRGVVVWASKTTNSAVSSAFLQDDGNLVLLKANKEIVWQSFDTPSDTLLPGQNLSSFQVLRAASRNSISSFYSLRIGVLGDLELKWENDVVYWRSTAANSRSPLRAMLASEGALQLFDEMSSPVWSVFGQDHGESDVKFRILRLDVDGNLRLYSWTKNSSSWRLVWQAVENQCDVFATCGSTGICSFNESGVPVCNCPFSISSVPSSKCLLPYQQSCKSGSYIIKLDHTSLYAIYPPNETIVSQVSSGQCQRLCQEDHLCTAATFTNDGTTKCRIKKTQYVSGQLGSSVIAVSFVKRCTDPIAVIPNFPKPETPSQNTLPRKDGHDEICVSCVVGVGGGTIIVFIVIHLGLMGFWIYRRRSSFATRACSTLKGDCPDPSVFLALSYDDVKEVTENFKHPIGKTTFKGVLPENQQVVVKDYSAVNVDPRKFRCGVLKLGSIHHKNLVRLEGYCCDSSRRFLVFEFLKNGSLEKCLEDPEIRKRLTWKKRLDLCLAIARALSYLHMGCREFVGHGSLSCKNVVLDENLDAKVNEFGLGSFLGDGGGVGASDILDYGTVVLAVVSGDPKADGGCDRAYEKWAGGDGAEIVDRTMDGGVDGDTLERVLRIMFWCFQRDERMRPPMGEIVNVLEGAVAVDPPPPPNACRKKVWEEEDGAGSEVSSAVFRASKTKQLHFAVVILQCSRNKKMAYAAMKPTKPGLEEPQEQIHKIRITLSSKNVKNLEKVCSDLVRGAKDKKLRVKGPVRMPTKVLNITTRKSPCGEGTNTWDRFELRVHKRVIDLFSSPDVVKQITSITIEPGVEVEVTIADP</sequence>
<dbReference type="Proteomes" id="UP001055879">
    <property type="component" value="Linkage Group LG01"/>
</dbReference>
<proteinExistence type="predicted"/>
<keyword evidence="2" id="KW-1185">Reference proteome</keyword>
<comment type="caution">
    <text evidence="1">The sequence shown here is derived from an EMBL/GenBank/DDBJ whole genome shotgun (WGS) entry which is preliminary data.</text>
</comment>
<gene>
    <name evidence="1" type="ORF">L6452_03773</name>
</gene>
<reference evidence="2" key="1">
    <citation type="journal article" date="2022" name="Mol. Ecol. Resour.">
        <title>The genomes of chicory, endive, great burdock and yacon provide insights into Asteraceae palaeo-polyploidization history and plant inulin production.</title>
        <authorList>
            <person name="Fan W."/>
            <person name="Wang S."/>
            <person name="Wang H."/>
            <person name="Wang A."/>
            <person name="Jiang F."/>
            <person name="Liu H."/>
            <person name="Zhao H."/>
            <person name="Xu D."/>
            <person name="Zhang Y."/>
        </authorList>
    </citation>
    <scope>NUCLEOTIDE SEQUENCE [LARGE SCALE GENOMIC DNA]</scope>
    <source>
        <strain evidence="2">cv. Niubang</strain>
    </source>
</reference>
<organism evidence="1 2">
    <name type="scientific">Arctium lappa</name>
    <name type="common">Greater burdock</name>
    <name type="synonym">Lappa major</name>
    <dbReference type="NCBI Taxonomy" id="4217"/>
    <lineage>
        <taxon>Eukaryota</taxon>
        <taxon>Viridiplantae</taxon>
        <taxon>Streptophyta</taxon>
        <taxon>Embryophyta</taxon>
        <taxon>Tracheophyta</taxon>
        <taxon>Spermatophyta</taxon>
        <taxon>Magnoliopsida</taxon>
        <taxon>eudicotyledons</taxon>
        <taxon>Gunneridae</taxon>
        <taxon>Pentapetalae</taxon>
        <taxon>asterids</taxon>
        <taxon>campanulids</taxon>
        <taxon>Asterales</taxon>
        <taxon>Asteraceae</taxon>
        <taxon>Carduoideae</taxon>
        <taxon>Cardueae</taxon>
        <taxon>Arctiinae</taxon>
        <taxon>Arctium</taxon>
    </lineage>
</organism>
<accession>A0ACB9FMJ8</accession>
<dbReference type="EMBL" id="CM042047">
    <property type="protein sequence ID" value="KAI3772583.1"/>
    <property type="molecule type" value="Genomic_DNA"/>
</dbReference>
<evidence type="ECO:0000313" key="1">
    <source>
        <dbReference type="EMBL" id="KAI3772583.1"/>
    </source>
</evidence>
<evidence type="ECO:0000313" key="2">
    <source>
        <dbReference type="Proteomes" id="UP001055879"/>
    </source>
</evidence>
<reference evidence="1 2" key="2">
    <citation type="journal article" date="2022" name="Mol. Ecol. Resour.">
        <title>The genomes of chicory, endive, great burdock and yacon provide insights into Asteraceae paleo-polyploidization history and plant inulin production.</title>
        <authorList>
            <person name="Fan W."/>
            <person name="Wang S."/>
            <person name="Wang H."/>
            <person name="Wang A."/>
            <person name="Jiang F."/>
            <person name="Liu H."/>
            <person name="Zhao H."/>
            <person name="Xu D."/>
            <person name="Zhang Y."/>
        </authorList>
    </citation>
    <scope>NUCLEOTIDE SEQUENCE [LARGE SCALE GENOMIC DNA]</scope>
    <source>
        <strain evidence="2">cv. Niubang</strain>
    </source>
</reference>
<name>A0ACB9FMJ8_ARCLA</name>
<protein>
    <submittedName>
        <fullName evidence="1">Uncharacterized protein</fullName>
    </submittedName>
</protein>